<dbReference type="EMBL" id="JBBPBN010000006">
    <property type="protein sequence ID" value="KAK9035605.1"/>
    <property type="molecule type" value="Genomic_DNA"/>
</dbReference>
<keyword evidence="2" id="KW-1185">Reference proteome</keyword>
<gene>
    <name evidence="1" type="ORF">V6N11_077640</name>
</gene>
<sequence>MLKCRFRVSVYHLLSGYRGLVSARKTALPITCIQSKGFENLKRSLHTSTDDDDFAELGLPVERVEGVVRKLKTGKPEYFLKIGGAEKKLNGSPFKSDSHLKINDVSHKVEKSSVPSLDLLNDNDKISDFRTSHSVTIKNVPSIIDSLELKEAISVFGKVSKFSKRSVPNGLDCYDIEFKREKASKKVLSMGYVTVKEVSLQIWPLQSSETVIIRISNISLETAESAIHFTCKSCGLLEGLVRLKEDVVDASFRAKSESDTKTILKKLNSTVMDESKWSADLQHSESPSMAKTESGNAEDDDLAFKIGGHLTDLEREILMKKIHVEDLQHLHSCLLHLEDHPLKADASVPPSKEPKYKKYSFCY</sequence>
<protein>
    <recommendedName>
        <fullName evidence="3">RRM domain-containing protein</fullName>
    </recommendedName>
</protein>
<dbReference type="Proteomes" id="UP001396334">
    <property type="component" value="Unassembled WGS sequence"/>
</dbReference>
<comment type="caution">
    <text evidence="1">The sequence shown here is derived from an EMBL/GenBank/DDBJ whole genome shotgun (WGS) entry which is preliminary data.</text>
</comment>
<evidence type="ECO:0008006" key="3">
    <source>
        <dbReference type="Google" id="ProtNLM"/>
    </source>
</evidence>
<name>A0ABR2TDN3_9ROSI</name>
<proteinExistence type="predicted"/>
<organism evidence="1 2">
    <name type="scientific">Hibiscus sabdariffa</name>
    <name type="common">roselle</name>
    <dbReference type="NCBI Taxonomy" id="183260"/>
    <lineage>
        <taxon>Eukaryota</taxon>
        <taxon>Viridiplantae</taxon>
        <taxon>Streptophyta</taxon>
        <taxon>Embryophyta</taxon>
        <taxon>Tracheophyta</taxon>
        <taxon>Spermatophyta</taxon>
        <taxon>Magnoliopsida</taxon>
        <taxon>eudicotyledons</taxon>
        <taxon>Gunneridae</taxon>
        <taxon>Pentapetalae</taxon>
        <taxon>rosids</taxon>
        <taxon>malvids</taxon>
        <taxon>Malvales</taxon>
        <taxon>Malvaceae</taxon>
        <taxon>Malvoideae</taxon>
        <taxon>Hibiscus</taxon>
    </lineage>
</organism>
<reference evidence="1 2" key="1">
    <citation type="journal article" date="2024" name="G3 (Bethesda)">
        <title>Genome assembly of Hibiscus sabdariffa L. provides insights into metabolisms of medicinal natural products.</title>
        <authorList>
            <person name="Kim T."/>
        </authorList>
    </citation>
    <scope>NUCLEOTIDE SEQUENCE [LARGE SCALE GENOMIC DNA]</scope>
    <source>
        <strain evidence="1">TK-2024</strain>
        <tissue evidence="1">Old leaves</tissue>
    </source>
</reference>
<accession>A0ABR2TDN3</accession>
<evidence type="ECO:0000313" key="2">
    <source>
        <dbReference type="Proteomes" id="UP001396334"/>
    </source>
</evidence>
<evidence type="ECO:0000313" key="1">
    <source>
        <dbReference type="EMBL" id="KAK9035605.1"/>
    </source>
</evidence>